<keyword evidence="2" id="KW-0677">Repeat</keyword>
<comment type="caution">
    <text evidence="5">The sequence shown here is derived from an EMBL/GenBank/DDBJ whole genome shotgun (WGS) entry which is preliminary data.</text>
</comment>
<evidence type="ECO:0000256" key="2">
    <source>
        <dbReference type="ARBA" id="ARBA00022737"/>
    </source>
</evidence>
<protein>
    <submittedName>
        <fullName evidence="5">Uncharacterized protein</fullName>
    </submittedName>
</protein>
<feature type="transmembrane region" description="Helical" evidence="4">
    <location>
        <begin position="515"/>
        <end position="535"/>
    </location>
</feature>
<dbReference type="EMBL" id="CAMPGE010019719">
    <property type="protein sequence ID" value="CAI2378033.1"/>
    <property type="molecule type" value="Genomic_DNA"/>
</dbReference>
<keyword evidence="1" id="KW-0732">Signal</keyword>
<feature type="transmembrane region" description="Helical" evidence="4">
    <location>
        <begin position="663"/>
        <end position="682"/>
    </location>
</feature>
<dbReference type="InterPro" id="IPR009030">
    <property type="entry name" value="Growth_fac_rcpt_cys_sf"/>
</dbReference>
<keyword evidence="4" id="KW-0812">Transmembrane</keyword>
<reference evidence="5" key="1">
    <citation type="submission" date="2023-07" db="EMBL/GenBank/DDBJ databases">
        <authorList>
            <consortium name="AG Swart"/>
            <person name="Singh M."/>
            <person name="Singh A."/>
            <person name="Seah K."/>
            <person name="Emmerich C."/>
        </authorList>
    </citation>
    <scope>NUCLEOTIDE SEQUENCE</scope>
    <source>
        <strain evidence="5">DP1</strain>
    </source>
</reference>
<accession>A0AAD1XSG7</accession>
<feature type="transmembrane region" description="Helical" evidence="4">
    <location>
        <begin position="376"/>
        <end position="399"/>
    </location>
</feature>
<keyword evidence="6" id="KW-1185">Reference proteome</keyword>
<gene>
    <name evidence="5" type="ORF">ECRASSUSDP1_LOCUS19424</name>
</gene>
<feature type="transmembrane region" description="Helical" evidence="4">
    <location>
        <begin position="608"/>
        <end position="626"/>
    </location>
</feature>
<evidence type="ECO:0000256" key="4">
    <source>
        <dbReference type="SAM" id="Phobius"/>
    </source>
</evidence>
<evidence type="ECO:0000256" key="1">
    <source>
        <dbReference type="ARBA" id="ARBA00022729"/>
    </source>
</evidence>
<keyword evidence="4" id="KW-0472">Membrane</keyword>
<dbReference type="Proteomes" id="UP001295684">
    <property type="component" value="Unassembled WGS sequence"/>
</dbReference>
<dbReference type="SUPFAM" id="SSF57184">
    <property type="entry name" value="Growth factor receptor domain"/>
    <property type="match status" value="1"/>
</dbReference>
<evidence type="ECO:0000313" key="6">
    <source>
        <dbReference type="Proteomes" id="UP001295684"/>
    </source>
</evidence>
<dbReference type="InterPro" id="IPR011936">
    <property type="entry name" value="Myxo_disulph_rpt"/>
</dbReference>
<feature type="transmembrane region" description="Helical" evidence="4">
    <location>
        <begin position="694"/>
        <end position="719"/>
    </location>
</feature>
<feature type="transmembrane region" description="Helical" evidence="4">
    <location>
        <begin position="632"/>
        <end position="651"/>
    </location>
</feature>
<evidence type="ECO:0000256" key="3">
    <source>
        <dbReference type="ARBA" id="ARBA00023157"/>
    </source>
</evidence>
<dbReference type="NCBIfam" id="TIGR02232">
    <property type="entry name" value="myxo_disulf_rpt"/>
    <property type="match status" value="1"/>
</dbReference>
<proteinExistence type="predicted"/>
<name>A0AAD1XSG7_EUPCR</name>
<feature type="transmembrane region" description="Helical" evidence="4">
    <location>
        <begin position="555"/>
        <end position="579"/>
    </location>
</feature>
<keyword evidence="4" id="KW-1133">Transmembrane helix</keyword>
<sequence>MKDRKGFLGGIRKACLTESLGKVDKGILGVVIMLLVVTVEANKYIATYKFAGLGSLPSSFSDIDSNPSAPDLIVPAVASSQPLITQCGLVFSSTRHLDFSKNFKNKSRITGRIWFYLVQGVVDATFVALPARLEGDFKSQIILYAGIEGTDFNYFVKADSKKISSGLSITAGWNSLGFAVGSINLFGSVLGESGEVYGKESHGSGGQSGTLDGYIGCKYCADHEVEFIIHSMRLYKGHSNAYQKPNLNGAVVNSYLDLGNGVLDVGEECDDGNLAENDGCDRNGQIDEGYVCINKLPTSTSLCQICKGVGHCLECSKTQIGVCTKCEDEYDLVDSSCVITPQQEQQANTTNTTSSQIVMSESAQQMSSGSKAASGLSLIAIIAISILNFTSIAAIWSIVSQFQILMLLLLTKTPFPDDIKGIILGNKALSFDFSIIPVQEIPKFNCITSWIDIDQKNVYLETIGFGSASSLVNNFSFGSCFILMLLLYPLVYLLKCFIDFGKEEKCSINYLLMKLFDLWNFTIFIRIALSGFQALMVSSYSEVLSFDVHTTQDVVSLVIAFVGVVFCAFILLVSIWFFVGTLKSYDKDNHYKCGEFIEGVKASKIARMYNSMSLIRRTLLILFVLSFNHVRSFYLCLGFVVIQICYLLFIVIVRPLDKAQNNLIEAVNEIILLNMALSGVFFDTPEKWNDTVKTIFMYVLMSNSLIIMLIMIVVLCLSLSSKFCKKSSKNSKTFPTRIEVEERMPEFGNRYRSGGNSVSLSGIQFKKAR</sequence>
<dbReference type="AlphaFoldDB" id="A0AAD1XSG7"/>
<feature type="transmembrane region" description="Helical" evidence="4">
    <location>
        <begin position="475"/>
        <end position="494"/>
    </location>
</feature>
<organism evidence="5 6">
    <name type="scientific">Euplotes crassus</name>
    <dbReference type="NCBI Taxonomy" id="5936"/>
    <lineage>
        <taxon>Eukaryota</taxon>
        <taxon>Sar</taxon>
        <taxon>Alveolata</taxon>
        <taxon>Ciliophora</taxon>
        <taxon>Intramacronucleata</taxon>
        <taxon>Spirotrichea</taxon>
        <taxon>Hypotrichia</taxon>
        <taxon>Euplotida</taxon>
        <taxon>Euplotidae</taxon>
        <taxon>Moneuplotes</taxon>
    </lineage>
</organism>
<keyword evidence="3" id="KW-1015">Disulfide bond</keyword>
<evidence type="ECO:0000313" key="5">
    <source>
        <dbReference type="EMBL" id="CAI2378033.1"/>
    </source>
</evidence>